<gene>
    <name evidence="2" type="ORF">CHU32_10230</name>
    <name evidence="1" type="ORF">CHU33_16345</name>
</gene>
<dbReference type="Proteomes" id="UP000237073">
    <property type="component" value="Unassembled WGS sequence"/>
</dbReference>
<dbReference type="AlphaFoldDB" id="A0A2P5GQY0"/>
<evidence type="ECO:0000313" key="1">
    <source>
        <dbReference type="EMBL" id="POP43445.1"/>
    </source>
</evidence>
<comment type="caution">
    <text evidence="2">The sequence shown here is derived from an EMBL/GenBank/DDBJ whole genome shotgun (WGS) entry which is preliminary data.</text>
</comment>
<keyword evidence="3" id="KW-1185">Reference proteome</keyword>
<organism evidence="2 4">
    <name type="scientific">Superficieibacter electus</name>
    <dbReference type="NCBI Taxonomy" id="2022662"/>
    <lineage>
        <taxon>Bacteria</taxon>
        <taxon>Pseudomonadati</taxon>
        <taxon>Pseudomonadota</taxon>
        <taxon>Gammaproteobacteria</taxon>
        <taxon>Enterobacterales</taxon>
        <taxon>Enterobacteriaceae</taxon>
        <taxon>Superficieibacter</taxon>
    </lineage>
</organism>
<evidence type="ECO:0000313" key="3">
    <source>
        <dbReference type="Proteomes" id="UP000237073"/>
    </source>
</evidence>
<protein>
    <submittedName>
        <fullName evidence="2">Uncharacterized protein</fullName>
    </submittedName>
</protein>
<dbReference type="Pfam" id="PF24689">
    <property type="entry name" value="TriTu"/>
    <property type="match status" value="1"/>
</dbReference>
<proteinExistence type="predicted"/>
<reference evidence="3 4" key="1">
    <citation type="submission" date="2018-01" db="EMBL/GenBank/DDBJ databases">
        <title>Superficieibacter electus gen. nov., sp. nov., an extended-spectrum beta-lactamase possessing member of the Enterobacteriaceae family, isolated from intensive care unit surfaces.</title>
        <authorList>
            <person name="Potter R.F."/>
            <person name="D'Souza A.W."/>
        </authorList>
    </citation>
    <scope>NUCLEOTIDE SEQUENCE [LARGE SCALE GENOMIC DNA]</scope>
    <source>
        <strain evidence="2 4">BP-1</strain>
        <strain evidence="1 3">BP-2</strain>
    </source>
</reference>
<evidence type="ECO:0000313" key="4">
    <source>
        <dbReference type="Proteomes" id="UP000247005"/>
    </source>
</evidence>
<sequence>MLRQFEHWLKINASCPFLYNANHLTESIVIDIDNEKYIARFTAWDDGSCFSEVILIETGVYIMDKIENYVGLDGLVDLFHIFLEHCDSRYITSQ</sequence>
<accession>A0A2P5GQY0</accession>
<dbReference type="EMBL" id="PQGD01000007">
    <property type="protein sequence ID" value="POP48960.1"/>
    <property type="molecule type" value="Genomic_DNA"/>
</dbReference>
<dbReference type="InterPro" id="IPR057062">
    <property type="entry name" value="TriTu"/>
</dbReference>
<dbReference type="Proteomes" id="UP000247005">
    <property type="component" value="Unassembled WGS sequence"/>
</dbReference>
<name>A0A2P5GQY0_9ENTR</name>
<evidence type="ECO:0000313" key="2">
    <source>
        <dbReference type="EMBL" id="POP48960.1"/>
    </source>
</evidence>
<dbReference type="EMBL" id="PQGE01000014">
    <property type="protein sequence ID" value="POP43445.1"/>
    <property type="molecule type" value="Genomic_DNA"/>
</dbReference>